<keyword evidence="1" id="KW-1133">Transmembrane helix</keyword>
<keyword evidence="1" id="KW-0472">Membrane</keyword>
<keyword evidence="1" id="KW-0812">Transmembrane</keyword>
<proteinExistence type="predicted"/>
<keyword evidence="3" id="KW-1185">Reference proteome</keyword>
<dbReference type="AlphaFoldDB" id="A0A642V9E6"/>
<evidence type="ECO:0000256" key="1">
    <source>
        <dbReference type="SAM" id="Phobius"/>
    </source>
</evidence>
<dbReference type="Proteomes" id="UP000761534">
    <property type="component" value="Unassembled WGS sequence"/>
</dbReference>
<gene>
    <name evidence="2" type="ORF">TRICI_001058</name>
</gene>
<protein>
    <submittedName>
        <fullName evidence="2">Uncharacterized protein</fullName>
    </submittedName>
</protein>
<comment type="caution">
    <text evidence="2">The sequence shown here is derived from an EMBL/GenBank/DDBJ whole genome shotgun (WGS) entry which is preliminary data.</text>
</comment>
<name>A0A642V9E6_9ASCO</name>
<evidence type="ECO:0000313" key="2">
    <source>
        <dbReference type="EMBL" id="KAA8916760.1"/>
    </source>
</evidence>
<feature type="transmembrane region" description="Helical" evidence="1">
    <location>
        <begin position="12"/>
        <end position="34"/>
    </location>
</feature>
<evidence type="ECO:0000313" key="3">
    <source>
        <dbReference type="Proteomes" id="UP000761534"/>
    </source>
</evidence>
<dbReference type="VEuPathDB" id="FungiDB:TRICI_001058"/>
<sequence length="147" mass="16223">MPHRIATGATAATAPVAASVAYSGLLFSYIWLALSRGRLIDDPIQSMIQTLPWLSIIQVGYCIVGNHNDGKTMSIKGQKKQKKSDHYQEGFGSLVSVSVSCVLKLCLKKATFSDAGLQLNLVFMRMMRRDRWSLFLLDITTAIDALE</sequence>
<dbReference type="EMBL" id="SWFS01000082">
    <property type="protein sequence ID" value="KAA8916760.1"/>
    <property type="molecule type" value="Genomic_DNA"/>
</dbReference>
<accession>A0A642V9E6</accession>
<organism evidence="2 3">
    <name type="scientific">Trichomonascus ciferrii</name>
    <dbReference type="NCBI Taxonomy" id="44093"/>
    <lineage>
        <taxon>Eukaryota</taxon>
        <taxon>Fungi</taxon>
        <taxon>Dikarya</taxon>
        <taxon>Ascomycota</taxon>
        <taxon>Saccharomycotina</taxon>
        <taxon>Dipodascomycetes</taxon>
        <taxon>Dipodascales</taxon>
        <taxon>Trichomonascaceae</taxon>
        <taxon>Trichomonascus</taxon>
        <taxon>Trichomonascus ciferrii complex</taxon>
    </lineage>
</organism>
<reference evidence="2" key="1">
    <citation type="journal article" date="2019" name="G3 (Bethesda)">
        <title>Genome Assemblies of Two Rare Opportunistic Yeast Pathogens: Diutina rugosa (syn. Candida rugosa) and Trichomonascus ciferrii (syn. Candida ciferrii).</title>
        <authorList>
            <person name="Mixao V."/>
            <person name="Saus E."/>
            <person name="Hansen A.P."/>
            <person name="Lass-Florl C."/>
            <person name="Gabaldon T."/>
        </authorList>
    </citation>
    <scope>NUCLEOTIDE SEQUENCE</scope>
    <source>
        <strain evidence="2">CBS 4856</strain>
    </source>
</reference>